<evidence type="ECO:0000256" key="1">
    <source>
        <dbReference type="ARBA" id="ARBA00023172"/>
    </source>
</evidence>
<keyword evidence="1" id="KW-0233">DNA recombination</keyword>
<dbReference type="InterPro" id="IPR013762">
    <property type="entry name" value="Integrase-like_cat_sf"/>
</dbReference>
<dbReference type="SUPFAM" id="SSF56349">
    <property type="entry name" value="DNA breaking-rejoining enzymes"/>
    <property type="match status" value="1"/>
</dbReference>
<dbReference type="Proteomes" id="UP001596084">
    <property type="component" value="Unassembled WGS sequence"/>
</dbReference>
<proteinExistence type="predicted"/>
<protein>
    <submittedName>
        <fullName evidence="3">Site-specific integrase</fullName>
    </submittedName>
</protein>
<dbReference type="Gene3D" id="1.10.443.10">
    <property type="entry name" value="Intergrase catalytic core"/>
    <property type="match status" value="1"/>
</dbReference>
<name>A0ABW0QIX4_9BURK</name>
<comment type="caution">
    <text evidence="3">The sequence shown here is derived from an EMBL/GenBank/DDBJ whole genome shotgun (WGS) entry which is preliminary data.</text>
</comment>
<reference evidence="4" key="1">
    <citation type="journal article" date="2019" name="Int. J. Syst. Evol. Microbiol.">
        <title>The Global Catalogue of Microorganisms (GCM) 10K type strain sequencing project: providing services to taxonomists for standard genome sequencing and annotation.</title>
        <authorList>
            <consortium name="The Broad Institute Genomics Platform"/>
            <consortium name="The Broad Institute Genome Sequencing Center for Infectious Disease"/>
            <person name="Wu L."/>
            <person name="Ma J."/>
        </authorList>
    </citation>
    <scope>NUCLEOTIDE SEQUENCE [LARGE SCALE GENOMIC DNA]</scope>
    <source>
        <strain evidence="4">CGMCC 4.7277</strain>
    </source>
</reference>
<sequence length="418" mass="46283">MTVANGSEVDVENEGFGGENSGREGFASEESEDDDAAFAKLALQASADGLNRQAHFEVILAARTLMREIAQRRKKRQDTKPGTATEEKYKRQAKLLLQRAQQVPVDSGSFPSLCVALADYAASANSFYTMRGAAVWVVQGKVAELLSQQDRLQRGGSATQAWVDCVAALGVAAQLLRDILGFSLESARALSGAVAVAPKSKRLVLKKAEDGWRDIYFRVTARSSKYRHAALLQGLCGMRPLELERGVTVRRRGAMVAIKILGAKLRKTAGQEWRGVFISAQRFPDWFLQDLESGQKTYSAPRAAMRSYLKRLSPLVFPIEGKQPQLMLSSYVLRHVIATDLRQAGWDSVEIAQVLGERRAETSRWYGLRWRGAKFRRSPEIAIERGTVETAQPVVRRESDFLAVKKEAKVGKKKSAKP</sequence>
<gene>
    <name evidence="3" type="ORF">ACFPP7_17320</name>
</gene>
<evidence type="ECO:0000256" key="2">
    <source>
        <dbReference type="SAM" id="MobiDB-lite"/>
    </source>
</evidence>
<accession>A0ABW0QIX4</accession>
<keyword evidence="4" id="KW-1185">Reference proteome</keyword>
<evidence type="ECO:0000313" key="3">
    <source>
        <dbReference type="EMBL" id="MFC5522654.1"/>
    </source>
</evidence>
<organism evidence="3 4">
    <name type="scientific">Polaromonas jejuensis</name>
    <dbReference type="NCBI Taxonomy" id="457502"/>
    <lineage>
        <taxon>Bacteria</taxon>
        <taxon>Pseudomonadati</taxon>
        <taxon>Pseudomonadota</taxon>
        <taxon>Betaproteobacteria</taxon>
        <taxon>Burkholderiales</taxon>
        <taxon>Comamonadaceae</taxon>
        <taxon>Polaromonas</taxon>
    </lineage>
</organism>
<dbReference type="InterPro" id="IPR011010">
    <property type="entry name" value="DNA_brk_join_enz"/>
</dbReference>
<feature type="region of interest" description="Disordered" evidence="2">
    <location>
        <begin position="1"/>
        <end position="33"/>
    </location>
</feature>
<dbReference type="RefSeq" id="WP_169804418.1">
    <property type="nucleotide sequence ID" value="NZ_JBHSMX010000054.1"/>
</dbReference>
<evidence type="ECO:0000313" key="4">
    <source>
        <dbReference type="Proteomes" id="UP001596084"/>
    </source>
</evidence>
<dbReference type="EMBL" id="JBHSMX010000054">
    <property type="protein sequence ID" value="MFC5522654.1"/>
    <property type="molecule type" value="Genomic_DNA"/>
</dbReference>